<evidence type="ECO:0000313" key="3">
    <source>
        <dbReference type="Proteomes" id="UP001500630"/>
    </source>
</evidence>
<dbReference type="Proteomes" id="UP001500630">
    <property type="component" value="Unassembled WGS sequence"/>
</dbReference>
<gene>
    <name evidence="2" type="ORF">GCM10022419_105270</name>
</gene>
<reference evidence="3" key="1">
    <citation type="journal article" date="2019" name="Int. J. Syst. Evol. Microbiol.">
        <title>The Global Catalogue of Microorganisms (GCM) 10K type strain sequencing project: providing services to taxonomists for standard genome sequencing and annotation.</title>
        <authorList>
            <consortium name="The Broad Institute Genomics Platform"/>
            <consortium name="The Broad Institute Genome Sequencing Center for Infectious Disease"/>
            <person name="Wu L."/>
            <person name="Ma J."/>
        </authorList>
    </citation>
    <scope>NUCLEOTIDE SEQUENCE [LARGE SCALE GENOMIC DNA]</scope>
    <source>
        <strain evidence="3">JCM 17326</strain>
    </source>
</reference>
<evidence type="ECO:0000313" key="2">
    <source>
        <dbReference type="EMBL" id="GAA3603692.1"/>
    </source>
</evidence>
<evidence type="ECO:0000256" key="1">
    <source>
        <dbReference type="SAM" id="MobiDB-lite"/>
    </source>
</evidence>
<accession>A0ABP6ZBM5</accession>
<proteinExistence type="predicted"/>
<keyword evidence="3" id="KW-1185">Reference proteome</keyword>
<name>A0ABP6ZBM5_9ACTN</name>
<comment type="caution">
    <text evidence="2">The sequence shown here is derived from an EMBL/GenBank/DDBJ whole genome shotgun (WGS) entry which is preliminary data.</text>
</comment>
<protein>
    <submittedName>
        <fullName evidence="2">Uncharacterized protein</fullName>
    </submittedName>
</protein>
<sequence>MARAGLSFVIARVSTCDRMEETVVAELIRSVYDEAPISYGRFGLHDIPGYGRDVVQETEHGALLAEPEGISLGALELVSPARARLATVQLEAWNAEPEDEPGQPWAEAGRVLYWSPGGIVAVSGMGYSPTGQKLLLGPPCFAYWLSAYIGSVRSEPASWDPGDIVAVEERWLLRFWPVADVAGPALRGEDDSGYMARMREILALEPGTAPSRPQAWAALRPHPQPDTATAVMRFNPPEPGRATVGHPAQADSASETDGGRITVSSVDTDDDPPLVHEVLGDLLYDVLGNLPQNVWSWSRSMLEDYATQLRVDRRIGRELNPDGTPTLVLEASSVRTPFFGAEPGFSGRAWVWASEENGHADVLSVDREVIARDRIRQNTLFTGIVTILRKENDFVEVRAATQAEAARVIDVERLRG</sequence>
<dbReference type="EMBL" id="BAABDQ010000039">
    <property type="protein sequence ID" value="GAA3603692.1"/>
    <property type="molecule type" value="Genomic_DNA"/>
</dbReference>
<feature type="region of interest" description="Disordered" evidence="1">
    <location>
        <begin position="236"/>
        <end position="269"/>
    </location>
</feature>
<organism evidence="2 3">
    <name type="scientific">Nonomuraea rosea</name>
    <dbReference type="NCBI Taxonomy" id="638574"/>
    <lineage>
        <taxon>Bacteria</taxon>
        <taxon>Bacillati</taxon>
        <taxon>Actinomycetota</taxon>
        <taxon>Actinomycetes</taxon>
        <taxon>Streptosporangiales</taxon>
        <taxon>Streptosporangiaceae</taxon>
        <taxon>Nonomuraea</taxon>
    </lineage>
</organism>